<organism evidence="3 4">
    <name type="scientific">Ahrensia kielensis</name>
    <dbReference type="NCBI Taxonomy" id="76980"/>
    <lineage>
        <taxon>Bacteria</taxon>
        <taxon>Pseudomonadati</taxon>
        <taxon>Pseudomonadota</taxon>
        <taxon>Alphaproteobacteria</taxon>
        <taxon>Hyphomicrobiales</taxon>
        <taxon>Ahrensiaceae</taxon>
        <taxon>Ahrensia</taxon>
    </lineage>
</organism>
<dbReference type="Proteomes" id="UP001477870">
    <property type="component" value="Unassembled WGS sequence"/>
</dbReference>
<dbReference type="EMBL" id="JBBMQO010000006">
    <property type="protein sequence ID" value="MEM5502286.1"/>
    <property type="molecule type" value="Genomic_DNA"/>
</dbReference>
<sequence length="212" mass="23723">MKIDAEKTVPFETILKYRHKATNSFALASDYFRFKLQQENAGIWCDCDMVALEKIALPERVLIGRESNKFLNGAILYIQKDETILADALALFSDNNVPAGLPLRKTSRFYLMKILGSHFGPADLPRGAFGPKALTALVEGHGLQNLAAPRQVYYPIPPREAGVIFKPDMSLERYLCKDTVAVHLWNEKLGSQKHQKPIASSILGKLLIKHGF</sequence>
<keyword evidence="4" id="KW-1185">Reference proteome</keyword>
<name>A0ABU9T827_9HYPH</name>
<dbReference type="RefSeq" id="WP_342848620.1">
    <property type="nucleotide sequence ID" value="NZ_JBBMQO010000006.1"/>
</dbReference>
<evidence type="ECO:0000313" key="4">
    <source>
        <dbReference type="Proteomes" id="UP001477870"/>
    </source>
</evidence>
<protein>
    <recommendedName>
        <fullName evidence="2">Alpha 1,4-glycosyltransferase domain-containing protein</fullName>
    </recommendedName>
</protein>
<reference evidence="3 4" key="1">
    <citation type="submission" date="2024-03" db="EMBL/GenBank/DDBJ databases">
        <title>Community enrichment and isolation of bacterial strains for fucoidan degradation.</title>
        <authorList>
            <person name="Sichert A."/>
        </authorList>
    </citation>
    <scope>NUCLEOTIDE SEQUENCE [LARGE SCALE GENOMIC DNA]</scope>
    <source>
        <strain evidence="3 4">AS62</strain>
    </source>
</reference>
<dbReference type="Gene3D" id="3.90.550.20">
    <property type="match status" value="1"/>
</dbReference>
<dbReference type="InterPro" id="IPR051981">
    <property type="entry name" value="Glycosyltransf_32"/>
</dbReference>
<accession>A0ABU9T827</accession>
<comment type="caution">
    <text evidence="3">The sequence shown here is derived from an EMBL/GenBank/DDBJ whole genome shotgun (WGS) entry which is preliminary data.</text>
</comment>
<dbReference type="Pfam" id="PF04572">
    <property type="entry name" value="Gb3_synth"/>
    <property type="match status" value="1"/>
</dbReference>
<evidence type="ECO:0000256" key="1">
    <source>
        <dbReference type="ARBA" id="ARBA00022679"/>
    </source>
</evidence>
<dbReference type="InterPro" id="IPR007652">
    <property type="entry name" value="A1-4-GlycosylTfrase_dom"/>
</dbReference>
<gene>
    <name evidence="3" type="ORF">WNY59_11890</name>
</gene>
<evidence type="ECO:0000259" key="2">
    <source>
        <dbReference type="Pfam" id="PF04572"/>
    </source>
</evidence>
<dbReference type="SUPFAM" id="SSF53448">
    <property type="entry name" value="Nucleotide-diphospho-sugar transferases"/>
    <property type="match status" value="1"/>
</dbReference>
<keyword evidence="1" id="KW-0808">Transferase</keyword>
<proteinExistence type="predicted"/>
<feature type="domain" description="Alpha 1,4-glycosyltransferase" evidence="2">
    <location>
        <begin position="148"/>
        <end position="210"/>
    </location>
</feature>
<dbReference type="PANTHER" id="PTHR12042">
    <property type="entry name" value="LACTOSYLCERAMIDE 4-ALPHA-GALACTOSYLTRANSFERASE ALPHA- 1,4-GALACTOSYLTRANSFERASE"/>
    <property type="match status" value="1"/>
</dbReference>
<dbReference type="InterPro" id="IPR029044">
    <property type="entry name" value="Nucleotide-diphossugar_trans"/>
</dbReference>
<dbReference type="PANTHER" id="PTHR12042:SF21">
    <property type="entry name" value="ALPHA1,4-GALACTOSYLTRANSFERASE 1-RELATED"/>
    <property type="match status" value="1"/>
</dbReference>
<evidence type="ECO:0000313" key="3">
    <source>
        <dbReference type="EMBL" id="MEM5502286.1"/>
    </source>
</evidence>